<sequence>MWRIHVAGEPMLPKNLRKLASSELQSVHDGVLTIERRLLSEKDPSHPVFVVKVPPGLGFVNNAPADLFFLRFDDIFNMFHLYPLHYTMVRLFSLSLAMQIIRENTPGIAIVDPYYMRDGCLGSPAERHIVALYLKRILVANKTKEYILVPYFPEDEHCTLISLSPKHSHTTYFDSGSLEKKKNYDKIKEVLDDALTGFASTEGTTFVRTKVKFGRHVFNHVTEFPCVKQPKNSKKEAYYALHHMRAFLLDPQNSTLPDHLKQWAEAKAKITDSDIRQEMYHIQQQFRAIIFRDVMTSGGSSMEEISRITILVRCVRPRRQKLPATLDGLRNIFKSIPFSTGSRLPNPASHSREARVPRAASPQLRPPASPLQLRLHPQFPRPSCSSPSARKLPHPVRPPASRPTFHAATWSIDLAAASMTEKAVWDKTNVKHFN</sequence>
<dbReference type="Proteomes" id="UP001732700">
    <property type="component" value="Chromosome 4D"/>
</dbReference>
<evidence type="ECO:0000313" key="2">
    <source>
        <dbReference type="Proteomes" id="UP001732700"/>
    </source>
</evidence>
<organism evidence="1 2">
    <name type="scientific">Avena sativa</name>
    <name type="common">Oat</name>
    <dbReference type="NCBI Taxonomy" id="4498"/>
    <lineage>
        <taxon>Eukaryota</taxon>
        <taxon>Viridiplantae</taxon>
        <taxon>Streptophyta</taxon>
        <taxon>Embryophyta</taxon>
        <taxon>Tracheophyta</taxon>
        <taxon>Spermatophyta</taxon>
        <taxon>Magnoliopsida</taxon>
        <taxon>Liliopsida</taxon>
        <taxon>Poales</taxon>
        <taxon>Poaceae</taxon>
        <taxon>BOP clade</taxon>
        <taxon>Pooideae</taxon>
        <taxon>Poodae</taxon>
        <taxon>Poeae</taxon>
        <taxon>Poeae Chloroplast Group 1 (Aveneae type)</taxon>
        <taxon>Aveninae</taxon>
        <taxon>Avena</taxon>
    </lineage>
</organism>
<evidence type="ECO:0000313" key="1">
    <source>
        <dbReference type="EnsemblPlants" id="AVESA.00010b.r2.4DG0732720.1.CDS"/>
    </source>
</evidence>
<reference evidence="1" key="2">
    <citation type="submission" date="2025-09" db="UniProtKB">
        <authorList>
            <consortium name="EnsemblPlants"/>
        </authorList>
    </citation>
    <scope>IDENTIFICATION</scope>
</reference>
<reference evidence="1" key="1">
    <citation type="submission" date="2021-05" db="EMBL/GenBank/DDBJ databases">
        <authorList>
            <person name="Scholz U."/>
            <person name="Mascher M."/>
            <person name="Fiebig A."/>
        </authorList>
    </citation>
    <scope>NUCLEOTIDE SEQUENCE [LARGE SCALE GENOMIC DNA]</scope>
</reference>
<protein>
    <submittedName>
        <fullName evidence="1">Uncharacterized protein</fullName>
    </submittedName>
</protein>
<keyword evidence="2" id="KW-1185">Reference proteome</keyword>
<proteinExistence type="predicted"/>
<dbReference type="EnsemblPlants" id="AVESA.00010b.r2.4DG0732720.1">
    <property type="protein sequence ID" value="AVESA.00010b.r2.4DG0732720.1.CDS"/>
    <property type="gene ID" value="AVESA.00010b.r2.4DG0732720"/>
</dbReference>
<accession>A0ACD5X354</accession>
<name>A0ACD5X354_AVESA</name>